<keyword evidence="2" id="KW-1185">Reference proteome</keyword>
<gene>
    <name evidence="1" type="ORF">EVAR_8177_1</name>
</gene>
<evidence type="ECO:0000313" key="2">
    <source>
        <dbReference type="Proteomes" id="UP000299102"/>
    </source>
</evidence>
<dbReference type="Proteomes" id="UP000299102">
    <property type="component" value="Unassembled WGS sequence"/>
</dbReference>
<organism evidence="1 2">
    <name type="scientific">Eumeta variegata</name>
    <name type="common">Bagworm moth</name>
    <name type="synonym">Eumeta japonica</name>
    <dbReference type="NCBI Taxonomy" id="151549"/>
    <lineage>
        <taxon>Eukaryota</taxon>
        <taxon>Metazoa</taxon>
        <taxon>Ecdysozoa</taxon>
        <taxon>Arthropoda</taxon>
        <taxon>Hexapoda</taxon>
        <taxon>Insecta</taxon>
        <taxon>Pterygota</taxon>
        <taxon>Neoptera</taxon>
        <taxon>Endopterygota</taxon>
        <taxon>Lepidoptera</taxon>
        <taxon>Glossata</taxon>
        <taxon>Ditrysia</taxon>
        <taxon>Tineoidea</taxon>
        <taxon>Psychidae</taxon>
        <taxon>Oiketicinae</taxon>
        <taxon>Eumeta</taxon>
    </lineage>
</organism>
<reference evidence="1 2" key="1">
    <citation type="journal article" date="2019" name="Commun. Biol.">
        <title>The bagworm genome reveals a unique fibroin gene that provides high tensile strength.</title>
        <authorList>
            <person name="Kono N."/>
            <person name="Nakamura H."/>
            <person name="Ohtoshi R."/>
            <person name="Tomita M."/>
            <person name="Numata K."/>
            <person name="Arakawa K."/>
        </authorList>
    </citation>
    <scope>NUCLEOTIDE SEQUENCE [LARGE SCALE GENOMIC DNA]</scope>
</reference>
<evidence type="ECO:0000313" key="1">
    <source>
        <dbReference type="EMBL" id="GBP13247.1"/>
    </source>
</evidence>
<protein>
    <submittedName>
        <fullName evidence="1">Uncharacterized protein</fullName>
    </submittedName>
</protein>
<comment type="caution">
    <text evidence="1">The sequence shown here is derived from an EMBL/GenBank/DDBJ whole genome shotgun (WGS) entry which is preliminary data.</text>
</comment>
<dbReference type="EMBL" id="BGZK01000056">
    <property type="protein sequence ID" value="GBP13247.1"/>
    <property type="molecule type" value="Genomic_DNA"/>
</dbReference>
<name>A0A4C1TII7_EUMVA</name>
<proteinExistence type="predicted"/>
<dbReference type="AlphaFoldDB" id="A0A4C1TII7"/>
<accession>A0A4C1TII7</accession>
<sequence length="71" mass="7863">MIIREGNENEMRGAIARPLLSFPARAARAPSARCRSVGDTRYHTKNEDLLKNTHYRVEASSGTLTEASTES</sequence>